<reference evidence="1 2" key="1">
    <citation type="submission" date="2019-04" db="EMBL/GenBank/DDBJ databases">
        <authorList>
            <person name="Liu A."/>
        </authorList>
    </citation>
    <scope>NUCLEOTIDE SEQUENCE [LARGE SCALE GENOMIC DNA]</scope>
    <source>
        <strain evidence="1 2">RZ03</strain>
    </source>
</reference>
<evidence type="ECO:0000313" key="2">
    <source>
        <dbReference type="Proteomes" id="UP000307602"/>
    </source>
</evidence>
<dbReference type="OrthoDB" id="661439at2"/>
<dbReference type="EMBL" id="SRSO01000035">
    <property type="protein sequence ID" value="TGV00740.1"/>
    <property type="molecule type" value="Genomic_DNA"/>
</dbReference>
<dbReference type="RefSeq" id="WP_135878656.1">
    <property type="nucleotide sequence ID" value="NZ_SRSO01000035.1"/>
</dbReference>
<keyword evidence="2" id="KW-1185">Reference proteome</keyword>
<comment type="caution">
    <text evidence="1">The sequence shown here is derived from an EMBL/GenBank/DDBJ whole genome shotgun (WGS) entry which is preliminary data.</text>
</comment>
<accession>A0A4S1DRX7</accession>
<name>A0A4S1DRX7_9FLAO</name>
<gene>
    <name evidence="1" type="ORF">EM932_18305</name>
</gene>
<dbReference type="AlphaFoldDB" id="A0A4S1DRX7"/>
<proteinExistence type="predicted"/>
<dbReference type="Proteomes" id="UP000307602">
    <property type="component" value="Unassembled WGS sequence"/>
</dbReference>
<organism evidence="1 2">
    <name type="scientific">Flavivirga rizhaonensis</name>
    <dbReference type="NCBI Taxonomy" id="2559571"/>
    <lineage>
        <taxon>Bacteria</taxon>
        <taxon>Pseudomonadati</taxon>
        <taxon>Bacteroidota</taxon>
        <taxon>Flavobacteriia</taxon>
        <taxon>Flavobacteriales</taxon>
        <taxon>Flavobacteriaceae</taxon>
        <taxon>Flavivirga</taxon>
    </lineage>
</organism>
<evidence type="ECO:0000313" key="1">
    <source>
        <dbReference type="EMBL" id="TGV00740.1"/>
    </source>
</evidence>
<protein>
    <recommendedName>
        <fullName evidence="3">DUF3575 domain-containing protein</fullName>
    </recommendedName>
</protein>
<sequence length="213" mass="23726">MNYNRNTSIMPYSRVILALFISFVFLPKLMSGQNNSVSALENSSTQNNDAIQTKFKVGVETNILPFLYNGYHGSIWGGKNGYRLRLVTAKTDYPSSTVPEGFSKVNLTFYEVEFDAFFGRRKSEFIGFWLASGIGRTTHEATTSNGISDKTTTTDIHFGIGYTFSVWKGLTVNPWVGGAWHTDFPDEIVVGSEIWRPNSLSPVGGLKIGYTIF</sequence>
<evidence type="ECO:0008006" key="3">
    <source>
        <dbReference type="Google" id="ProtNLM"/>
    </source>
</evidence>